<protein>
    <submittedName>
        <fullName evidence="1">Uncharacterized protein</fullName>
    </submittedName>
</protein>
<evidence type="ECO:0000313" key="2">
    <source>
        <dbReference type="Proteomes" id="UP000037953"/>
    </source>
</evidence>
<name>A0A0N1KRV9_CHRID</name>
<dbReference type="RefSeq" id="WP_062701471.1">
    <property type="nucleotide sequence ID" value="NZ_LJOD01000012.1"/>
</dbReference>
<accession>A0A0N1KRV9</accession>
<organism evidence="1 2">
    <name type="scientific">Chryseobacterium indologenes</name>
    <name type="common">Flavobacterium indologenes</name>
    <dbReference type="NCBI Taxonomy" id="253"/>
    <lineage>
        <taxon>Bacteria</taxon>
        <taxon>Pseudomonadati</taxon>
        <taxon>Bacteroidota</taxon>
        <taxon>Flavobacteriia</taxon>
        <taxon>Flavobacteriales</taxon>
        <taxon>Weeksellaceae</taxon>
        <taxon>Chryseobacterium group</taxon>
        <taxon>Chryseobacterium</taxon>
    </lineage>
</organism>
<proteinExistence type="predicted"/>
<dbReference type="EMBL" id="LJOD01000012">
    <property type="protein sequence ID" value="KPE50100.1"/>
    <property type="molecule type" value="Genomic_DNA"/>
</dbReference>
<gene>
    <name evidence="1" type="ORF">AOB46_16815</name>
</gene>
<comment type="caution">
    <text evidence="1">The sequence shown here is derived from an EMBL/GenBank/DDBJ whole genome shotgun (WGS) entry which is preliminary data.</text>
</comment>
<dbReference type="AlphaFoldDB" id="A0A0N1KRV9"/>
<dbReference type="PATRIC" id="fig|253.9.peg.1298"/>
<dbReference type="OrthoDB" id="1246876at2"/>
<evidence type="ECO:0000313" key="1">
    <source>
        <dbReference type="EMBL" id="KPE50100.1"/>
    </source>
</evidence>
<dbReference type="Proteomes" id="UP000037953">
    <property type="component" value="Unassembled WGS sequence"/>
</dbReference>
<reference evidence="1 2" key="1">
    <citation type="journal article" date="2015" name="Genom Data">
        <title>Draft genome sequence of a multidrug-resistant Chryseobacterium indologenes isolate from Malaysia.</title>
        <authorList>
            <person name="Yu C.Y."/>
            <person name="Ang G.Y."/>
            <person name="Cheng H.J."/>
            <person name="Cheong Y.M."/>
            <person name="Yin W.F."/>
            <person name="Chan K.G."/>
        </authorList>
    </citation>
    <scope>NUCLEOTIDE SEQUENCE [LARGE SCALE GENOMIC DNA]</scope>
    <source>
        <strain evidence="1 2">CI_885</strain>
    </source>
</reference>
<sequence>MNNPIMYNDPDGEFWAWFAGAIVGSYLSGVNANKGQWNPVKWDWQDTWSAVLGGAIGGAAISGSLGNIVNNTGAIKSFLPGIVSGGLNSAFNGSNFLGGAIGGISYSGNLYSNKITSTDMGSTGYSYSINEMIVDDSNTLNEATEAEFSINTVLKVENDHYKGQFIRGAWHLVDQTSDLSPYLRSQGYSYGGNSNRDLLVRGDSKIWGLTEVVTHKETIVWQRIYLPKGAFISLEQLDLTIGHEVFHSILNNARLFDDYTLDGVNRKHTVHEYYTSRWEEQYVRFRGWQKLNLNMAPYNNGVLGVKNLETLMNKIKPIFKNYLKSTLK</sequence>
<reference evidence="2" key="2">
    <citation type="submission" date="2015-09" db="EMBL/GenBank/DDBJ databases">
        <title>Draft genome sequence of a multidrug-resistant Chryseobacterium indologenes isolate from Malaysia.</title>
        <authorList>
            <person name="Yu C.Y."/>
            <person name="Ang G.Y."/>
            <person name="Chan K.-G."/>
        </authorList>
    </citation>
    <scope>NUCLEOTIDE SEQUENCE [LARGE SCALE GENOMIC DNA]</scope>
    <source>
        <strain evidence="2">CI_885</strain>
    </source>
</reference>